<comment type="similarity">
    <text evidence="1">Belongs to the N(4)/N(6)-methyltransferase family.</text>
</comment>
<dbReference type="InterPro" id="IPR003115">
    <property type="entry name" value="ParB_N"/>
</dbReference>
<dbReference type="PIRSF" id="PIRSF036758">
    <property type="entry name" value="Aden_M_ParB"/>
    <property type="match status" value="1"/>
</dbReference>
<reference evidence="5" key="1">
    <citation type="submission" date="2020-04" db="EMBL/GenBank/DDBJ databases">
        <authorList>
            <person name="Chiriac C."/>
            <person name="Salcher M."/>
            <person name="Ghai R."/>
            <person name="Kavagutti S V."/>
        </authorList>
    </citation>
    <scope>NUCLEOTIDE SEQUENCE</scope>
</reference>
<keyword evidence="3" id="KW-0808">Transferase</keyword>
<dbReference type="InterPro" id="IPR036086">
    <property type="entry name" value="ParB/Sulfiredoxin_sf"/>
</dbReference>
<accession>A0A6J5L521</accession>
<dbReference type="Pfam" id="PF01555">
    <property type="entry name" value="N6_N4_Mtase"/>
    <property type="match status" value="1"/>
</dbReference>
<dbReference type="GO" id="GO:0032259">
    <property type="term" value="P:methylation"/>
    <property type="evidence" value="ECO:0007669"/>
    <property type="project" value="UniProtKB-KW"/>
</dbReference>
<name>A0A6J5L521_9CAUD</name>
<keyword evidence="2 5" id="KW-0489">Methyltransferase</keyword>
<dbReference type="CDD" id="cd16403">
    <property type="entry name" value="ParB_N_like_MT"/>
    <property type="match status" value="1"/>
</dbReference>
<evidence type="ECO:0000256" key="3">
    <source>
        <dbReference type="ARBA" id="ARBA00022679"/>
    </source>
</evidence>
<dbReference type="Gene3D" id="3.90.1530.10">
    <property type="entry name" value="Conserved hypothetical protein from pyrococcus furiosus pfu- 392566-001, ParB domain"/>
    <property type="match status" value="1"/>
</dbReference>
<dbReference type="InterPro" id="IPR029063">
    <property type="entry name" value="SAM-dependent_MTases_sf"/>
</dbReference>
<dbReference type="SMART" id="SM00470">
    <property type="entry name" value="ParB"/>
    <property type="match status" value="1"/>
</dbReference>
<dbReference type="InterPro" id="IPR002052">
    <property type="entry name" value="DNA_methylase_N6_adenine_CS"/>
</dbReference>
<proteinExistence type="inferred from homology"/>
<dbReference type="PRINTS" id="PR00508">
    <property type="entry name" value="S21N4MTFRASE"/>
</dbReference>
<dbReference type="GO" id="GO:0008170">
    <property type="term" value="F:N-methyltransferase activity"/>
    <property type="evidence" value="ECO:0007669"/>
    <property type="project" value="InterPro"/>
</dbReference>
<dbReference type="PROSITE" id="PS00092">
    <property type="entry name" value="N6_MTASE"/>
    <property type="match status" value="1"/>
</dbReference>
<dbReference type="GO" id="GO:0045881">
    <property type="term" value="P:positive regulation of sporulation resulting in formation of a cellular spore"/>
    <property type="evidence" value="ECO:0007669"/>
    <property type="project" value="TreeGrafter"/>
</dbReference>
<dbReference type="InterPro" id="IPR015840">
    <property type="entry name" value="DNA_MeTrfase_ParB"/>
</dbReference>
<dbReference type="GO" id="GO:0007059">
    <property type="term" value="P:chromosome segregation"/>
    <property type="evidence" value="ECO:0007669"/>
    <property type="project" value="TreeGrafter"/>
</dbReference>
<evidence type="ECO:0000259" key="4">
    <source>
        <dbReference type="SMART" id="SM00470"/>
    </source>
</evidence>
<dbReference type="InterPro" id="IPR050336">
    <property type="entry name" value="Chromosome_partition/occlusion"/>
</dbReference>
<evidence type="ECO:0000256" key="2">
    <source>
        <dbReference type="ARBA" id="ARBA00022603"/>
    </source>
</evidence>
<sequence length="394" mass="44177">MNQKYSHMQSICLLRDLNPFPKNSRTHSDAQIAQIAQSITEYGFTNPVLIDEDNTIVAGHGRVLAATKLGITELPCIILQGLSEAQRRAYVIADNKLALNAGWDIDILLSEIQLLKDDSFDIEMTGFSLDELDTLTPQVIAVGLIDDDAVPDAPSEPITKPGDVWLLGNHRLMCGDSTSIDEVDKLMNGIKSDMVFTDPPYGINEETDRDFASRTRLAKGNKFSKIIGDDSIDTALAAYSICETLSDIICYWGGNYYAHKIPASACWLIWDKRIEEKQRDMNSDCEIAYVKHPTKKSVRIFRHLWKGMIKGSEHGEGRVHPTQKPIQLAEWCFNELNPKGKTVLDLFGGSGSTLIACEKTGRHCYMMELDPKYCDVIVKRWEQFTSKKAVLDEI</sequence>
<dbReference type="EMBL" id="LR796229">
    <property type="protein sequence ID" value="CAB4128433.1"/>
    <property type="molecule type" value="Genomic_DNA"/>
</dbReference>
<dbReference type="InterPro" id="IPR002941">
    <property type="entry name" value="DNA_methylase_N4/N6"/>
</dbReference>
<evidence type="ECO:0000313" key="5">
    <source>
        <dbReference type="EMBL" id="CAB4128433.1"/>
    </source>
</evidence>
<protein>
    <submittedName>
        <fullName evidence="5">DNA methylase N-4/N-6</fullName>
    </submittedName>
</protein>
<gene>
    <name evidence="5" type="ORF">UFOVP100_32</name>
</gene>
<evidence type="ECO:0000256" key="1">
    <source>
        <dbReference type="ARBA" id="ARBA00006594"/>
    </source>
</evidence>
<dbReference type="SUPFAM" id="SSF110849">
    <property type="entry name" value="ParB/Sulfiredoxin"/>
    <property type="match status" value="1"/>
</dbReference>
<organism evidence="5">
    <name type="scientific">uncultured Caudovirales phage</name>
    <dbReference type="NCBI Taxonomy" id="2100421"/>
    <lineage>
        <taxon>Viruses</taxon>
        <taxon>Duplodnaviria</taxon>
        <taxon>Heunggongvirae</taxon>
        <taxon>Uroviricota</taxon>
        <taxon>Caudoviricetes</taxon>
        <taxon>Peduoviridae</taxon>
        <taxon>Maltschvirus</taxon>
        <taxon>Maltschvirus maltsch</taxon>
    </lineage>
</organism>
<dbReference type="Gene3D" id="3.40.50.150">
    <property type="entry name" value="Vaccinia Virus protein VP39"/>
    <property type="match status" value="1"/>
</dbReference>
<feature type="domain" description="ParB-like N-terminal" evidence="4">
    <location>
        <begin position="7"/>
        <end position="96"/>
    </location>
</feature>
<dbReference type="InterPro" id="IPR001091">
    <property type="entry name" value="RM_Methyltransferase"/>
</dbReference>
<dbReference type="Pfam" id="PF02195">
    <property type="entry name" value="ParB_N"/>
    <property type="match status" value="1"/>
</dbReference>
<dbReference type="PANTHER" id="PTHR33375">
    <property type="entry name" value="CHROMOSOME-PARTITIONING PROTEIN PARB-RELATED"/>
    <property type="match status" value="1"/>
</dbReference>
<dbReference type="GO" id="GO:0003677">
    <property type="term" value="F:DNA binding"/>
    <property type="evidence" value="ECO:0007669"/>
    <property type="project" value="InterPro"/>
</dbReference>
<dbReference type="SUPFAM" id="SSF53335">
    <property type="entry name" value="S-adenosyl-L-methionine-dependent methyltransferases"/>
    <property type="match status" value="1"/>
</dbReference>
<dbReference type="PANTHER" id="PTHR33375:SF1">
    <property type="entry name" value="CHROMOSOME-PARTITIONING PROTEIN PARB-RELATED"/>
    <property type="match status" value="1"/>
</dbReference>